<proteinExistence type="predicted"/>
<comment type="caution">
    <text evidence="6">The sequence shown here is derived from an EMBL/GenBank/DDBJ whole genome shotgun (WGS) entry which is preliminary data.</text>
</comment>
<dbReference type="PANTHER" id="PTHR31499:SF79">
    <property type="entry name" value="HTH MYB-TYPE DOMAIN-CONTAINING PROTEIN"/>
    <property type="match status" value="1"/>
</dbReference>
<evidence type="ECO:0000313" key="6">
    <source>
        <dbReference type="EMBL" id="PKI34947.1"/>
    </source>
</evidence>
<dbReference type="GO" id="GO:0003700">
    <property type="term" value="F:DNA-binding transcription factor activity"/>
    <property type="evidence" value="ECO:0007669"/>
    <property type="project" value="InterPro"/>
</dbReference>
<keyword evidence="2" id="KW-0805">Transcription regulation</keyword>
<dbReference type="GO" id="GO:0003677">
    <property type="term" value="F:DNA binding"/>
    <property type="evidence" value="ECO:0007669"/>
    <property type="project" value="InterPro"/>
</dbReference>
<evidence type="ECO:0000256" key="4">
    <source>
        <dbReference type="ARBA" id="ARBA00023242"/>
    </source>
</evidence>
<keyword evidence="7" id="KW-1185">Reference proteome</keyword>
<dbReference type="AlphaFoldDB" id="A0A2I0HTA8"/>
<evidence type="ECO:0000313" key="7">
    <source>
        <dbReference type="Proteomes" id="UP000233551"/>
    </source>
</evidence>
<evidence type="ECO:0000256" key="3">
    <source>
        <dbReference type="ARBA" id="ARBA00023163"/>
    </source>
</evidence>
<dbReference type="PANTHER" id="PTHR31499">
    <property type="entry name" value="MYB FAMILY TRANSCRIPTION FACTOR PHL11"/>
    <property type="match status" value="1"/>
</dbReference>
<accession>A0A2I0HTA8</accession>
<organism evidence="6 7">
    <name type="scientific">Punica granatum</name>
    <name type="common">Pomegranate</name>
    <dbReference type="NCBI Taxonomy" id="22663"/>
    <lineage>
        <taxon>Eukaryota</taxon>
        <taxon>Viridiplantae</taxon>
        <taxon>Streptophyta</taxon>
        <taxon>Embryophyta</taxon>
        <taxon>Tracheophyta</taxon>
        <taxon>Spermatophyta</taxon>
        <taxon>Magnoliopsida</taxon>
        <taxon>eudicotyledons</taxon>
        <taxon>Gunneridae</taxon>
        <taxon>Pentapetalae</taxon>
        <taxon>rosids</taxon>
        <taxon>malvids</taxon>
        <taxon>Myrtales</taxon>
        <taxon>Lythraceae</taxon>
        <taxon>Punica</taxon>
    </lineage>
</organism>
<keyword evidence="3" id="KW-0804">Transcription</keyword>
<name>A0A2I0HTA8_PUNGR</name>
<dbReference type="GO" id="GO:0005634">
    <property type="term" value="C:nucleus"/>
    <property type="evidence" value="ECO:0007669"/>
    <property type="project" value="UniProtKB-SubCell"/>
</dbReference>
<dbReference type="InterPro" id="IPR006447">
    <property type="entry name" value="Myb_dom_plants"/>
</dbReference>
<reference evidence="6 7" key="1">
    <citation type="submission" date="2017-11" db="EMBL/GenBank/DDBJ databases">
        <title>De-novo sequencing of pomegranate (Punica granatum L.) genome.</title>
        <authorList>
            <person name="Akparov Z."/>
            <person name="Amiraslanov A."/>
            <person name="Hajiyeva S."/>
            <person name="Abbasov M."/>
            <person name="Kaur K."/>
            <person name="Hamwieh A."/>
            <person name="Solovyev V."/>
            <person name="Salamov A."/>
            <person name="Braich B."/>
            <person name="Kosarev P."/>
            <person name="Mahmoud A."/>
            <person name="Hajiyev E."/>
            <person name="Babayeva S."/>
            <person name="Izzatullayeva V."/>
            <person name="Mammadov A."/>
            <person name="Mammadov A."/>
            <person name="Sharifova S."/>
            <person name="Ojaghi J."/>
            <person name="Eynullazada K."/>
            <person name="Bayramov B."/>
            <person name="Abdulazimova A."/>
            <person name="Shahmuradov I."/>
        </authorList>
    </citation>
    <scope>NUCLEOTIDE SEQUENCE [LARGE SCALE GENOMIC DNA]</scope>
    <source>
        <strain evidence="7">cv. AG2017</strain>
        <tissue evidence="6">Leaf</tissue>
    </source>
</reference>
<dbReference type="STRING" id="22663.A0A2I0HTA8"/>
<sequence>MAAMTATAKGGGRRRRRRRGSINVTVVQNVNPMPCVGSRRWFYNLDWTVLGPTHADLAQDAGVLTRRLTVVTLRHQKRLTTTHYMLTTRLFDMYHANNVASTSLGPHKAQGPQLASFEALAGSAAKNTSSASGNGKQRLRWTSDLHDRFVDAITQLGGPDSELMSISILQ</sequence>
<dbReference type="NCBIfam" id="TIGR01557">
    <property type="entry name" value="myb_SHAQKYF"/>
    <property type="match status" value="1"/>
</dbReference>
<feature type="region of interest" description="Disordered" evidence="5">
    <location>
        <begin position="1"/>
        <end position="20"/>
    </location>
</feature>
<evidence type="ECO:0000256" key="2">
    <source>
        <dbReference type="ARBA" id="ARBA00023015"/>
    </source>
</evidence>
<keyword evidence="4" id="KW-0539">Nucleus</keyword>
<feature type="compositionally biased region" description="Basic residues" evidence="5">
    <location>
        <begin position="11"/>
        <end position="20"/>
    </location>
</feature>
<evidence type="ECO:0000256" key="1">
    <source>
        <dbReference type="ARBA" id="ARBA00004123"/>
    </source>
</evidence>
<dbReference type="EMBL" id="PGOL01005540">
    <property type="protein sequence ID" value="PKI34947.1"/>
    <property type="molecule type" value="Genomic_DNA"/>
</dbReference>
<evidence type="ECO:0000256" key="5">
    <source>
        <dbReference type="SAM" id="MobiDB-lite"/>
    </source>
</evidence>
<comment type="subcellular location">
    <subcellularLocation>
        <location evidence="1">Nucleus</location>
    </subcellularLocation>
</comment>
<dbReference type="InterPro" id="IPR046955">
    <property type="entry name" value="PHR1-like"/>
</dbReference>
<protein>
    <submittedName>
        <fullName evidence="6">Uncharacterized protein</fullName>
    </submittedName>
</protein>
<dbReference type="Gene3D" id="1.10.10.60">
    <property type="entry name" value="Homeodomain-like"/>
    <property type="match status" value="1"/>
</dbReference>
<gene>
    <name evidence="6" type="ORF">CRG98_044653</name>
</gene>
<dbReference type="Proteomes" id="UP000233551">
    <property type="component" value="Unassembled WGS sequence"/>
</dbReference>